<keyword evidence="2" id="KW-0239">DNA-directed DNA polymerase</keyword>
<sequence>MNWLTRLLPTRGDTPALDDELRTRLQAWQALAEPDLGRPHFEAAYTVLNTEATGLDLDKDTMLAVGAIRVDGGRFSPADGYYAPLSGQPAAALAGLLHFVGKGPVVVFNTGFNRVMLERALATHLDVAPTWQWLDLRVLLPALFPERIDRPARLADWMRAFSIETFQRHHALGDCWAIAQLFLAAQSRAMAQGAAHARALGDLERARRQLWRQP</sequence>
<dbReference type="CDD" id="cd06127">
    <property type="entry name" value="DEDDh"/>
    <property type="match status" value="1"/>
</dbReference>
<dbReference type="AlphaFoldDB" id="A1K7L4"/>
<dbReference type="RefSeq" id="WP_011765933.1">
    <property type="nucleotide sequence ID" value="NC_008702.1"/>
</dbReference>
<dbReference type="EC" id="2.7.7.7" evidence="2"/>
<name>A1K7L4_AZOSB</name>
<dbReference type="GO" id="GO:0003887">
    <property type="term" value="F:DNA-directed DNA polymerase activity"/>
    <property type="evidence" value="ECO:0007669"/>
    <property type="project" value="UniProtKB-KW"/>
</dbReference>
<dbReference type="GO" id="GO:0003676">
    <property type="term" value="F:nucleic acid binding"/>
    <property type="evidence" value="ECO:0007669"/>
    <property type="project" value="InterPro"/>
</dbReference>
<dbReference type="InterPro" id="IPR012337">
    <property type="entry name" value="RNaseH-like_sf"/>
</dbReference>
<dbReference type="KEGG" id="aoa:dqs_2335"/>
<dbReference type="InterPro" id="IPR013520">
    <property type="entry name" value="Ribonucl_H"/>
</dbReference>
<dbReference type="Proteomes" id="UP000002588">
    <property type="component" value="Chromosome"/>
</dbReference>
<dbReference type="InterPro" id="IPR036397">
    <property type="entry name" value="RNaseH_sf"/>
</dbReference>
<dbReference type="HOGENOM" id="CLU_047806_7_0_4"/>
<reference evidence="2 3" key="1">
    <citation type="journal article" date="2006" name="Nat. Biotechnol.">
        <title>Complete genome of the mutualistic, N2-fixing grass endophyte Azoarcus sp. strain BH72.</title>
        <authorList>
            <person name="Krause A."/>
            <person name="Ramakumar A."/>
            <person name="Bartels D."/>
            <person name="Battistoni F."/>
            <person name="Bekel T."/>
            <person name="Boch J."/>
            <person name="Boehm M."/>
            <person name="Friedrich F."/>
            <person name="Hurek T."/>
            <person name="Krause L."/>
            <person name="Linke B."/>
            <person name="McHardy A.C."/>
            <person name="Sarkar A."/>
            <person name="Schneiker S."/>
            <person name="Syed A.A."/>
            <person name="Thauer R."/>
            <person name="Vorhoelter F.-J."/>
            <person name="Weidner S."/>
            <person name="Puehler A."/>
            <person name="Reinhold-Hurek B."/>
            <person name="Kaiser O."/>
            <person name="Goesmann A."/>
        </authorList>
    </citation>
    <scope>NUCLEOTIDE SEQUENCE [LARGE SCALE GENOMIC DNA]</scope>
    <source>
        <strain evidence="2 3">BH72</strain>
    </source>
</reference>
<organism evidence="2 3">
    <name type="scientific">Azoarcus sp. (strain BH72)</name>
    <dbReference type="NCBI Taxonomy" id="418699"/>
    <lineage>
        <taxon>Bacteria</taxon>
        <taxon>Pseudomonadati</taxon>
        <taxon>Pseudomonadota</taxon>
        <taxon>Betaproteobacteria</taxon>
        <taxon>Rhodocyclales</taxon>
        <taxon>Zoogloeaceae</taxon>
        <taxon>Azoarcus</taxon>
    </lineage>
</organism>
<protein>
    <submittedName>
        <fullName evidence="2">DNA-directed DNA polymerase</fullName>
        <ecNumber evidence="2">2.7.7.7</ecNumber>
    </submittedName>
</protein>
<dbReference type="SUPFAM" id="SSF53098">
    <property type="entry name" value="Ribonuclease H-like"/>
    <property type="match status" value="1"/>
</dbReference>
<proteinExistence type="predicted"/>
<dbReference type="OrthoDB" id="5497329at2"/>
<feature type="domain" description="Exonuclease" evidence="1">
    <location>
        <begin position="44"/>
        <end position="191"/>
    </location>
</feature>
<dbReference type="Gene3D" id="3.30.420.10">
    <property type="entry name" value="Ribonuclease H-like superfamily/Ribonuclease H"/>
    <property type="match status" value="1"/>
</dbReference>
<accession>A1K7L4</accession>
<keyword evidence="2" id="KW-0808">Transferase</keyword>
<dbReference type="EMBL" id="AM406670">
    <property type="protein sequence ID" value="CAL94819.1"/>
    <property type="molecule type" value="Genomic_DNA"/>
</dbReference>
<dbReference type="STRING" id="62928.azo2202"/>
<evidence type="ECO:0000313" key="3">
    <source>
        <dbReference type="Proteomes" id="UP000002588"/>
    </source>
</evidence>
<dbReference type="eggNOG" id="COG0847">
    <property type="taxonomic scope" value="Bacteria"/>
</dbReference>
<keyword evidence="2" id="KW-0548">Nucleotidyltransferase</keyword>
<evidence type="ECO:0000259" key="1">
    <source>
        <dbReference type="SMART" id="SM00479"/>
    </source>
</evidence>
<gene>
    <name evidence="2" type="ordered locus">azo2202</name>
</gene>
<keyword evidence="3" id="KW-1185">Reference proteome</keyword>
<dbReference type="KEGG" id="azo:azo2202"/>
<dbReference type="SMART" id="SM00479">
    <property type="entry name" value="EXOIII"/>
    <property type="match status" value="1"/>
</dbReference>
<evidence type="ECO:0000313" key="2">
    <source>
        <dbReference type="EMBL" id="CAL94819.1"/>
    </source>
</evidence>
<dbReference type="GO" id="GO:0004527">
    <property type="term" value="F:exonuclease activity"/>
    <property type="evidence" value="ECO:0007669"/>
    <property type="project" value="UniProtKB-ARBA"/>
</dbReference>